<keyword evidence="2" id="KW-1185">Reference proteome</keyword>
<sequence>MSLEWHRPLKAVLGYALALRVAVPALSETLGTKFCTIFSAIFNEIIIEYIPNSLL</sequence>
<dbReference type="EMBL" id="JYDP01000453">
    <property type="protein sequence ID" value="KRZ00548.1"/>
    <property type="molecule type" value="Genomic_DNA"/>
</dbReference>
<reference evidence="1 2" key="1">
    <citation type="submission" date="2015-01" db="EMBL/GenBank/DDBJ databases">
        <title>Evolution of Trichinella species and genotypes.</title>
        <authorList>
            <person name="Korhonen P.K."/>
            <person name="Edoardo P."/>
            <person name="Giuseppe L.R."/>
            <person name="Gasser R.B."/>
        </authorList>
    </citation>
    <scope>NUCLEOTIDE SEQUENCE [LARGE SCALE GENOMIC DNA]</scope>
    <source>
        <strain evidence="1">ISS1029</strain>
    </source>
</reference>
<organism evidence="1 2">
    <name type="scientific">Trichinella zimbabwensis</name>
    <dbReference type="NCBI Taxonomy" id="268475"/>
    <lineage>
        <taxon>Eukaryota</taxon>
        <taxon>Metazoa</taxon>
        <taxon>Ecdysozoa</taxon>
        <taxon>Nematoda</taxon>
        <taxon>Enoplea</taxon>
        <taxon>Dorylaimia</taxon>
        <taxon>Trichinellida</taxon>
        <taxon>Trichinellidae</taxon>
        <taxon>Trichinella</taxon>
    </lineage>
</organism>
<name>A0A0V1GRL8_9BILA</name>
<protein>
    <submittedName>
        <fullName evidence="1">Uncharacterized protein</fullName>
    </submittedName>
</protein>
<proteinExistence type="predicted"/>
<dbReference type="AlphaFoldDB" id="A0A0V1GRL8"/>
<gene>
    <name evidence="1" type="ORF">T11_6261</name>
</gene>
<evidence type="ECO:0000313" key="2">
    <source>
        <dbReference type="Proteomes" id="UP000055024"/>
    </source>
</evidence>
<dbReference type="Proteomes" id="UP000055024">
    <property type="component" value="Unassembled WGS sequence"/>
</dbReference>
<comment type="caution">
    <text evidence="1">The sequence shown here is derived from an EMBL/GenBank/DDBJ whole genome shotgun (WGS) entry which is preliminary data.</text>
</comment>
<accession>A0A0V1GRL8</accession>
<evidence type="ECO:0000313" key="1">
    <source>
        <dbReference type="EMBL" id="KRZ00548.1"/>
    </source>
</evidence>